<gene>
    <name evidence="2" type="ORF">ACFQ3J_21000</name>
</gene>
<dbReference type="PROSITE" id="PS50943">
    <property type="entry name" value="HTH_CROC1"/>
    <property type="match status" value="1"/>
</dbReference>
<organism evidence="2 3">
    <name type="scientific">Paenibacillus provencensis</name>
    <dbReference type="NCBI Taxonomy" id="441151"/>
    <lineage>
        <taxon>Bacteria</taxon>
        <taxon>Bacillati</taxon>
        <taxon>Bacillota</taxon>
        <taxon>Bacilli</taxon>
        <taxon>Bacillales</taxon>
        <taxon>Paenibacillaceae</taxon>
        <taxon>Paenibacillus</taxon>
    </lineage>
</organism>
<evidence type="ECO:0000313" key="3">
    <source>
        <dbReference type="Proteomes" id="UP001597169"/>
    </source>
</evidence>
<proteinExistence type="predicted"/>
<dbReference type="EMBL" id="JBHTKX010000004">
    <property type="protein sequence ID" value="MFD1130625.1"/>
    <property type="molecule type" value="Genomic_DNA"/>
</dbReference>
<name>A0ABW3PZL1_9BACL</name>
<dbReference type="Gene3D" id="1.10.260.40">
    <property type="entry name" value="lambda repressor-like DNA-binding domains"/>
    <property type="match status" value="1"/>
</dbReference>
<accession>A0ABW3PZL1</accession>
<dbReference type="SMART" id="SM00530">
    <property type="entry name" value="HTH_XRE"/>
    <property type="match status" value="1"/>
</dbReference>
<keyword evidence="3" id="KW-1185">Reference proteome</keyword>
<feature type="domain" description="HTH cro/C1-type" evidence="1">
    <location>
        <begin position="42"/>
        <end position="95"/>
    </location>
</feature>
<evidence type="ECO:0000259" key="1">
    <source>
        <dbReference type="PROSITE" id="PS50943"/>
    </source>
</evidence>
<sequence>MNKEYNLDNLGKDFEALKKSVRELPGAREYLDSFSVKIGNLVLARRIQLRISQTKLAEMANTTQARISKIEAGQNVNTEVLNQVFQALKLNNVHLIYSDEEQSATAEC</sequence>
<reference evidence="3" key="1">
    <citation type="journal article" date="2019" name="Int. J. Syst. Evol. Microbiol.">
        <title>The Global Catalogue of Microorganisms (GCM) 10K type strain sequencing project: providing services to taxonomists for standard genome sequencing and annotation.</title>
        <authorList>
            <consortium name="The Broad Institute Genomics Platform"/>
            <consortium name="The Broad Institute Genome Sequencing Center for Infectious Disease"/>
            <person name="Wu L."/>
            <person name="Ma J."/>
        </authorList>
    </citation>
    <scope>NUCLEOTIDE SEQUENCE [LARGE SCALE GENOMIC DNA]</scope>
    <source>
        <strain evidence="3">CCUG 53519</strain>
    </source>
</reference>
<dbReference type="Proteomes" id="UP001597169">
    <property type="component" value="Unassembled WGS sequence"/>
</dbReference>
<dbReference type="InterPro" id="IPR010982">
    <property type="entry name" value="Lambda_DNA-bd_dom_sf"/>
</dbReference>
<dbReference type="Pfam" id="PF01381">
    <property type="entry name" value="HTH_3"/>
    <property type="match status" value="1"/>
</dbReference>
<dbReference type="SUPFAM" id="SSF47413">
    <property type="entry name" value="lambda repressor-like DNA-binding domains"/>
    <property type="match status" value="1"/>
</dbReference>
<protein>
    <submittedName>
        <fullName evidence="2">Helix-turn-helix domain-containing protein</fullName>
    </submittedName>
</protein>
<evidence type="ECO:0000313" key="2">
    <source>
        <dbReference type="EMBL" id="MFD1130625.1"/>
    </source>
</evidence>
<dbReference type="InterPro" id="IPR001387">
    <property type="entry name" value="Cro/C1-type_HTH"/>
</dbReference>
<dbReference type="RefSeq" id="WP_379293900.1">
    <property type="nucleotide sequence ID" value="NZ_JBHTKX010000004.1"/>
</dbReference>
<dbReference type="CDD" id="cd00093">
    <property type="entry name" value="HTH_XRE"/>
    <property type="match status" value="1"/>
</dbReference>
<comment type="caution">
    <text evidence="2">The sequence shown here is derived from an EMBL/GenBank/DDBJ whole genome shotgun (WGS) entry which is preliminary data.</text>
</comment>